<dbReference type="Gene3D" id="3.30.70.1060">
    <property type="entry name" value="Dimeric alpha+beta barrel"/>
    <property type="match status" value="1"/>
</dbReference>
<feature type="domain" description="YCII-related" evidence="2">
    <location>
        <begin position="1"/>
        <end position="79"/>
    </location>
</feature>
<dbReference type="InterPro" id="IPR011008">
    <property type="entry name" value="Dimeric_a/b-barrel"/>
</dbReference>
<dbReference type="Proteomes" id="UP000199064">
    <property type="component" value="Unassembled WGS sequence"/>
</dbReference>
<dbReference type="RefSeq" id="WP_090327761.1">
    <property type="nucleotide sequence ID" value="NZ_FNSL01000001.1"/>
</dbReference>
<organism evidence="3 4">
    <name type="scientific">Nitratireductor aquibiodomus</name>
    <dbReference type="NCBI Taxonomy" id="204799"/>
    <lineage>
        <taxon>Bacteria</taxon>
        <taxon>Pseudomonadati</taxon>
        <taxon>Pseudomonadota</taxon>
        <taxon>Alphaproteobacteria</taxon>
        <taxon>Hyphomicrobiales</taxon>
        <taxon>Phyllobacteriaceae</taxon>
        <taxon>Nitratireductor</taxon>
    </lineage>
</organism>
<keyword evidence="4" id="KW-1185">Reference proteome</keyword>
<comment type="similarity">
    <text evidence="1">Belongs to the YciI family.</text>
</comment>
<sequence length="94" mass="10362">MFIVSLRYVVPIEDVEPHMEGHMAWLEKYYANGTFLASGRKVPRTGGVILALGDREALEACLSEDPFAVHGIAEVEITECAISRTVEGLDALRE</sequence>
<reference evidence="4" key="1">
    <citation type="submission" date="2016-10" db="EMBL/GenBank/DDBJ databases">
        <authorList>
            <person name="Varghese N."/>
            <person name="Submissions S."/>
        </authorList>
    </citation>
    <scope>NUCLEOTIDE SEQUENCE [LARGE SCALE GENOMIC DNA]</scope>
    <source>
        <strain evidence="4">ES.061</strain>
    </source>
</reference>
<gene>
    <name evidence="3" type="ORF">SAMN05216452_1407</name>
</gene>
<dbReference type="EMBL" id="FNSL01000001">
    <property type="protein sequence ID" value="SEB46046.1"/>
    <property type="molecule type" value="Genomic_DNA"/>
</dbReference>
<dbReference type="PANTHER" id="PTHR37828">
    <property type="entry name" value="GSR2449 PROTEIN"/>
    <property type="match status" value="1"/>
</dbReference>
<dbReference type="PANTHER" id="PTHR37828:SF1">
    <property type="entry name" value="YCII-RELATED DOMAIN-CONTAINING PROTEIN"/>
    <property type="match status" value="1"/>
</dbReference>
<name>A0A1H4JJJ5_9HYPH</name>
<evidence type="ECO:0000313" key="3">
    <source>
        <dbReference type="EMBL" id="SEB46046.1"/>
    </source>
</evidence>
<evidence type="ECO:0000256" key="1">
    <source>
        <dbReference type="ARBA" id="ARBA00007689"/>
    </source>
</evidence>
<protein>
    <submittedName>
        <fullName evidence="3">Uncharacterized conserved protein YciI, contains a putative active-site phosphohistidine</fullName>
    </submittedName>
</protein>
<proteinExistence type="inferred from homology"/>
<dbReference type="SUPFAM" id="SSF54909">
    <property type="entry name" value="Dimeric alpha+beta barrel"/>
    <property type="match status" value="1"/>
</dbReference>
<dbReference type="InterPro" id="IPR005545">
    <property type="entry name" value="YCII"/>
</dbReference>
<dbReference type="Pfam" id="PF03795">
    <property type="entry name" value="YCII"/>
    <property type="match status" value="1"/>
</dbReference>
<evidence type="ECO:0000259" key="2">
    <source>
        <dbReference type="Pfam" id="PF03795"/>
    </source>
</evidence>
<dbReference type="AlphaFoldDB" id="A0A1H4JJJ5"/>
<accession>A0A1H4JJJ5</accession>
<evidence type="ECO:0000313" key="4">
    <source>
        <dbReference type="Proteomes" id="UP000199064"/>
    </source>
</evidence>